<comment type="caution">
    <text evidence="2">The sequence shown here is derived from an EMBL/GenBank/DDBJ whole genome shotgun (WGS) entry which is preliminary data.</text>
</comment>
<keyword evidence="1" id="KW-0732">Signal</keyword>
<protein>
    <recommendedName>
        <fullName evidence="4">HEAT repeat domain-containing protein</fullName>
    </recommendedName>
</protein>
<dbReference type="Proteomes" id="UP001295420">
    <property type="component" value="Unassembled WGS sequence"/>
</dbReference>
<evidence type="ECO:0008006" key="4">
    <source>
        <dbReference type="Google" id="ProtNLM"/>
    </source>
</evidence>
<gene>
    <name evidence="2" type="ORF">THF1D04_110097</name>
</gene>
<sequence>MLLRTLSAFLLALSGSFASMADDFDSILTILTKEEYKHCIAYPEHSRSLNDCAEYIYGINNSLNDIWWDSSFDKNTLMFFDYLWENSEGVAMLENPLIKLNLAFLLGQTSWSGMQCKHCESLRSYTVSYILNDDIEIVASSLIALGVVGRPDDVVLLRPIILREMGGVAEKAVRTATKLLNDEKLVNEFLAELYPEIGRDSLRRYIERYMKD</sequence>
<evidence type="ECO:0000313" key="3">
    <source>
        <dbReference type="Proteomes" id="UP001295420"/>
    </source>
</evidence>
<reference evidence="2" key="1">
    <citation type="submission" date="2022-01" db="EMBL/GenBank/DDBJ databases">
        <authorList>
            <person name="Lagorce A."/>
        </authorList>
    </citation>
    <scope>NUCLEOTIDE SEQUENCE</scope>
    <source>
        <strain evidence="2">Th15_F1_D04</strain>
    </source>
</reference>
<dbReference type="RefSeq" id="WP_409930356.1">
    <property type="nucleotide sequence ID" value="NZ_CAKMTQ010000003.1"/>
</dbReference>
<dbReference type="AlphaFoldDB" id="A0AAU9Q0N2"/>
<dbReference type="EMBL" id="CAKMTQ010000003">
    <property type="protein sequence ID" value="CAH1522680.1"/>
    <property type="molecule type" value="Genomic_DNA"/>
</dbReference>
<accession>A0AAU9Q0N2</accession>
<name>A0AAU9Q0N2_9VIBR</name>
<organism evidence="2 3">
    <name type="scientific">Vibrio owensii</name>
    <dbReference type="NCBI Taxonomy" id="696485"/>
    <lineage>
        <taxon>Bacteria</taxon>
        <taxon>Pseudomonadati</taxon>
        <taxon>Pseudomonadota</taxon>
        <taxon>Gammaproteobacteria</taxon>
        <taxon>Vibrionales</taxon>
        <taxon>Vibrionaceae</taxon>
        <taxon>Vibrio</taxon>
    </lineage>
</organism>
<evidence type="ECO:0000256" key="1">
    <source>
        <dbReference type="SAM" id="SignalP"/>
    </source>
</evidence>
<evidence type="ECO:0000313" key="2">
    <source>
        <dbReference type="EMBL" id="CAH1522680.1"/>
    </source>
</evidence>
<feature type="chain" id="PRO_5043639328" description="HEAT repeat domain-containing protein" evidence="1">
    <location>
        <begin position="22"/>
        <end position="212"/>
    </location>
</feature>
<proteinExistence type="predicted"/>
<feature type="signal peptide" evidence="1">
    <location>
        <begin position="1"/>
        <end position="21"/>
    </location>
</feature>